<evidence type="ECO:0000256" key="4">
    <source>
        <dbReference type="ARBA" id="ARBA00012681"/>
    </source>
</evidence>
<feature type="domain" description="Tryptophan synthase beta chain-like PALP" evidence="12">
    <location>
        <begin position="8"/>
        <end position="294"/>
    </location>
</feature>
<dbReference type="InterPro" id="IPR005856">
    <property type="entry name" value="Cys_synth"/>
</dbReference>
<evidence type="ECO:0000256" key="9">
    <source>
        <dbReference type="ARBA" id="ARBA00047931"/>
    </source>
</evidence>
<keyword evidence="6 11" id="KW-0808">Transferase</keyword>
<dbReference type="NCBIfam" id="TIGR01139">
    <property type="entry name" value="cysK"/>
    <property type="match status" value="1"/>
</dbReference>
<dbReference type="eggNOG" id="COG0031">
    <property type="taxonomic scope" value="Bacteria"/>
</dbReference>
<evidence type="ECO:0000259" key="12">
    <source>
        <dbReference type="Pfam" id="PF00291"/>
    </source>
</evidence>
<dbReference type="Gene3D" id="3.40.50.1100">
    <property type="match status" value="2"/>
</dbReference>
<evidence type="ECO:0000256" key="3">
    <source>
        <dbReference type="ARBA" id="ARBA00007103"/>
    </source>
</evidence>
<feature type="modified residue" description="N6-(pyridoxal phosphate)lysine" evidence="10">
    <location>
        <position position="44"/>
    </location>
</feature>
<keyword evidence="7 10" id="KW-0663">Pyridoxal phosphate</keyword>
<evidence type="ECO:0000256" key="10">
    <source>
        <dbReference type="PIRSR" id="PIRSR605856-51"/>
    </source>
</evidence>
<dbReference type="GO" id="GO:0006535">
    <property type="term" value="P:cysteine biosynthetic process from serine"/>
    <property type="evidence" value="ECO:0007669"/>
    <property type="project" value="UniProtKB-UniRule"/>
</dbReference>
<dbReference type="PROSITE" id="PS00901">
    <property type="entry name" value="CYS_SYNTHASE"/>
    <property type="match status" value="1"/>
</dbReference>
<dbReference type="PATRIC" id="fig|889378.3.peg.2032"/>
<comment type="pathway">
    <text evidence="2">Amino-acid biosynthesis; L-cysteine biosynthesis; L-cysteine from L-serine: step 2/2.</text>
</comment>
<dbReference type="Pfam" id="PF00291">
    <property type="entry name" value="PALP"/>
    <property type="match status" value="1"/>
</dbReference>
<dbReference type="EMBL" id="CP003282">
    <property type="protein sequence ID" value="AFG38093.1"/>
    <property type="molecule type" value="Genomic_DNA"/>
</dbReference>
<dbReference type="AlphaFoldDB" id="H9UKQ0"/>
<dbReference type="NCBIfam" id="TIGR01136">
    <property type="entry name" value="cysKM"/>
    <property type="match status" value="1"/>
</dbReference>
<dbReference type="HOGENOM" id="CLU_021018_1_0_12"/>
<dbReference type="InterPro" id="IPR036052">
    <property type="entry name" value="TrpB-like_PALP_sf"/>
</dbReference>
<dbReference type="Proteomes" id="UP000007383">
    <property type="component" value="Chromosome"/>
</dbReference>
<keyword evidence="8 11" id="KW-0198">Cysteine biosynthesis</keyword>
<dbReference type="FunFam" id="3.40.50.1100:FF:000067">
    <property type="entry name" value="Cysteine synthase"/>
    <property type="match status" value="1"/>
</dbReference>
<evidence type="ECO:0000313" key="13">
    <source>
        <dbReference type="EMBL" id="AFG38093.1"/>
    </source>
</evidence>
<evidence type="ECO:0000313" key="14">
    <source>
        <dbReference type="Proteomes" id="UP000007383"/>
    </source>
</evidence>
<evidence type="ECO:0000256" key="5">
    <source>
        <dbReference type="ARBA" id="ARBA00022605"/>
    </source>
</evidence>
<comment type="similarity">
    <text evidence="3 11">Belongs to the cysteine synthase/cystathionine beta-synthase family.</text>
</comment>
<reference evidence="14" key="1">
    <citation type="journal article" date="2013" name="Stand. Genomic Sci.">
        <title>Complete genome sequence of the halophilic bacterium Spirochaeta africana type strain (Z-7692(T)) from the alkaline Lake Magadi in the East African Rift.</title>
        <authorList>
            <person name="Liolos K."/>
            <person name="Abt B."/>
            <person name="Scheuner C."/>
            <person name="Teshima H."/>
            <person name="Held B."/>
            <person name="Lapidus A."/>
            <person name="Nolan M."/>
            <person name="Lucas S."/>
            <person name="Deshpande S."/>
            <person name="Cheng J.F."/>
            <person name="Tapia R."/>
            <person name="Goodwin L.A."/>
            <person name="Pitluck S."/>
            <person name="Pagani I."/>
            <person name="Ivanova N."/>
            <person name="Mavromatis K."/>
            <person name="Mikhailova N."/>
            <person name="Huntemann M."/>
            <person name="Pati A."/>
            <person name="Chen A."/>
            <person name="Palaniappan K."/>
            <person name="Land M."/>
            <person name="Rohde M."/>
            <person name="Tindall B.J."/>
            <person name="Detter J.C."/>
            <person name="Goker M."/>
            <person name="Bristow J."/>
            <person name="Eisen J.A."/>
            <person name="Markowitz V."/>
            <person name="Hugenholtz P."/>
            <person name="Woyke T."/>
            <person name="Klenk H.P."/>
            <person name="Kyrpides N.C."/>
        </authorList>
    </citation>
    <scope>NUCLEOTIDE SEQUENCE</scope>
    <source>
        <strain evidence="14">ATCC 700263 / DSM 8902 / Z-7692</strain>
    </source>
</reference>
<dbReference type="KEGG" id="sfc:Spiaf_2045"/>
<evidence type="ECO:0000256" key="6">
    <source>
        <dbReference type="ARBA" id="ARBA00022679"/>
    </source>
</evidence>
<gene>
    <name evidence="13" type="ordered locus">Spiaf_2045</name>
</gene>
<organism evidence="13 14">
    <name type="scientific">Spirochaeta africana (strain ATCC 700263 / DSM 8902 / Z-7692)</name>
    <dbReference type="NCBI Taxonomy" id="889378"/>
    <lineage>
        <taxon>Bacteria</taxon>
        <taxon>Pseudomonadati</taxon>
        <taxon>Spirochaetota</taxon>
        <taxon>Spirochaetia</taxon>
        <taxon>Spirochaetales</taxon>
        <taxon>Spirochaetaceae</taxon>
        <taxon>Spirochaeta</taxon>
    </lineage>
</organism>
<accession>H9UKQ0</accession>
<dbReference type="CDD" id="cd01561">
    <property type="entry name" value="CBS_like"/>
    <property type="match status" value="1"/>
</dbReference>
<comment type="catalytic activity">
    <reaction evidence="9 11">
        <text>O-acetyl-L-serine + hydrogen sulfide = L-cysteine + acetate</text>
        <dbReference type="Rhea" id="RHEA:14829"/>
        <dbReference type="ChEBI" id="CHEBI:29919"/>
        <dbReference type="ChEBI" id="CHEBI:30089"/>
        <dbReference type="ChEBI" id="CHEBI:35235"/>
        <dbReference type="ChEBI" id="CHEBI:58340"/>
        <dbReference type="EC" id="2.5.1.47"/>
    </reaction>
</comment>
<dbReference type="InterPro" id="IPR001926">
    <property type="entry name" value="TrpB-like_PALP"/>
</dbReference>
<evidence type="ECO:0000256" key="11">
    <source>
        <dbReference type="RuleBase" id="RU003985"/>
    </source>
</evidence>
<dbReference type="InterPro" id="IPR050214">
    <property type="entry name" value="Cys_Synth/Cystath_Beta-Synth"/>
</dbReference>
<proteinExistence type="inferred from homology"/>
<protein>
    <recommendedName>
        <fullName evidence="4 11">Cysteine synthase</fullName>
        <ecNumber evidence="4 11">2.5.1.47</ecNumber>
    </recommendedName>
</protein>
<dbReference type="InterPro" id="IPR005859">
    <property type="entry name" value="CysK"/>
</dbReference>
<dbReference type="OrthoDB" id="9808024at2"/>
<dbReference type="PANTHER" id="PTHR10314">
    <property type="entry name" value="CYSTATHIONINE BETA-SYNTHASE"/>
    <property type="match status" value="1"/>
</dbReference>
<sequence length="307" mass="32038">MGIYNSMTELVGRTPMVRLQRLAAELPGEVVVKLESGNPTSSVKDRTGLGMIEAAEASGELPPGGTIIEATSGNTGIALAFVGAVKGYRVMLTMPDTMSIERRRLLKALGATLVLTPGPQGMNGAVAKAEELVRATPGAVLTRQFTNPANPQVHRDTTAGEIWHDCDQKVDILVAGVGTGGSITGIGEVLRQHNPDLRIVAVEPESSAVLSGGSPGPHRIQGIGAGFVPDVLNTGLLDEVIPVGNDAATETARELAKREGILGGVSSGANVWAALQIAARPESAGKRIVTFICDSGERYLSTWLYDE</sequence>
<dbReference type="SUPFAM" id="SSF53686">
    <property type="entry name" value="Tryptophan synthase beta subunit-like PLP-dependent enzymes"/>
    <property type="match status" value="1"/>
</dbReference>
<evidence type="ECO:0000256" key="8">
    <source>
        <dbReference type="ARBA" id="ARBA00023192"/>
    </source>
</evidence>
<dbReference type="GO" id="GO:0005737">
    <property type="term" value="C:cytoplasm"/>
    <property type="evidence" value="ECO:0007669"/>
    <property type="project" value="UniProtKB-ARBA"/>
</dbReference>
<dbReference type="EC" id="2.5.1.47" evidence="4 11"/>
<name>H9UKQ0_SPIAZ</name>
<keyword evidence="14" id="KW-1185">Reference proteome</keyword>
<keyword evidence="5 11" id="KW-0028">Amino-acid biosynthesis</keyword>
<dbReference type="GO" id="GO:0004124">
    <property type="term" value="F:cysteine synthase activity"/>
    <property type="evidence" value="ECO:0007669"/>
    <property type="project" value="UniProtKB-UniRule"/>
</dbReference>
<comment type="cofactor">
    <cofactor evidence="1 10 11">
        <name>pyridoxal 5'-phosphate</name>
        <dbReference type="ChEBI" id="CHEBI:597326"/>
    </cofactor>
</comment>
<dbReference type="InterPro" id="IPR001216">
    <property type="entry name" value="P-phosphate_BS"/>
</dbReference>
<evidence type="ECO:0000256" key="7">
    <source>
        <dbReference type="ARBA" id="ARBA00022898"/>
    </source>
</evidence>
<evidence type="ECO:0000256" key="2">
    <source>
        <dbReference type="ARBA" id="ARBA00004962"/>
    </source>
</evidence>
<dbReference type="RefSeq" id="WP_014456076.1">
    <property type="nucleotide sequence ID" value="NC_017098.1"/>
</dbReference>
<evidence type="ECO:0000256" key="1">
    <source>
        <dbReference type="ARBA" id="ARBA00001933"/>
    </source>
</evidence>
<dbReference type="STRING" id="889378.Spiaf_2045"/>